<dbReference type="EMBL" id="CM002295">
    <property type="protein sequence ID" value="ESW14033.1"/>
    <property type="molecule type" value="Genomic_DNA"/>
</dbReference>
<evidence type="ECO:0000256" key="3">
    <source>
        <dbReference type="ARBA" id="ARBA00022737"/>
    </source>
</evidence>
<dbReference type="Pfam" id="PF23247">
    <property type="entry name" value="LRR_RPS2"/>
    <property type="match status" value="4"/>
</dbReference>
<evidence type="ECO:0000256" key="1">
    <source>
        <dbReference type="ARBA" id="ARBA00008894"/>
    </source>
</evidence>
<feature type="domain" description="Disease resistance protein At4g27190-like leucine-rich repeats" evidence="9">
    <location>
        <begin position="1011"/>
        <end position="1097"/>
    </location>
</feature>
<dbReference type="GO" id="GO:0006952">
    <property type="term" value="P:defense response"/>
    <property type="evidence" value="ECO:0007669"/>
    <property type="project" value="UniProtKB-KW"/>
</dbReference>
<accession>V7BAZ6</accession>
<feature type="domain" description="Disease resistance protein At4g27190-like leucine-rich repeats" evidence="9">
    <location>
        <begin position="868"/>
        <end position="998"/>
    </location>
</feature>
<dbReference type="PANTHER" id="PTHR33463:SF105">
    <property type="entry name" value="AND NB-ARC DOMAIN DISEASE RESISTANCE PROTEIN, PUTATIVE-RELATED"/>
    <property type="match status" value="1"/>
</dbReference>
<keyword evidence="11" id="KW-1185">Reference proteome</keyword>
<dbReference type="Gramene" id="ESW14033">
    <property type="protein sequence ID" value="ESW14033"/>
    <property type="gene ID" value="PHAVU_008G247200g"/>
</dbReference>
<evidence type="ECO:0000256" key="2">
    <source>
        <dbReference type="ARBA" id="ARBA00022614"/>
    </source>
</evidence>
<keyword evidence="7" id="KW-0175">Coiled coil</keyword>
<keyword evidence="6" id="KW-0067">ATP-binding</keyword>
<feature type="domain" description="Disease resistance protein At4g27190-like leucine-rich repeats" evidence="9">
    <location>
        <begin position="722"/>
        <end position="848"/>
    </location>
</feature>
<evidence type="ECO:0000256" key="4">
    <source>
        <dbReference type="ARBA" id="ARBA00022741"/>
    </source>
</evidence>
<dbReference type="Proteomes" id="UP000000226">
    <property type="component" value="Chromosome 8"/>
</dbReference>
<dbReference type="PRINTS" id="PR00364">
    <property type="entry name" value="DISEASERSIST"/>
</dbReference>
<dbReference type="SUPFAM" id="SSF52058">
    <property type="entry name" value="L domain-like"/>
    <property type="match status" value="1"/>
</dbReference>
<evidence type="ECO:0000313" key="11">
    <source>
        <dbReference type="Proteomes" id="UP000000226"/>
    </source>
</evidence>
<organism evidence="10 11">
    <name type="scientific">Phaseolus vulgaris</name>
    <name type="common">Kidney bean</name>
    <name type="synonym">French bean</name>
    <dbReference type="NCBI Taxonomy" id="3885"/>
    <lineage>
        <taxon>Eukaryota</taxon>
        <taxon>Viridiplantae</taxon>
        <taxon>Streptophyta</taxon>
        <taxon>Embryophyta</taxon>
        <taxon>Tracheophyta</taxon>
        <taxon>Spermatophyta</taxon>
        <taxon>Magnoliopsida</taxon>
        <taxon>eudicotyledons</taxon>
        <taxon>Gunneridae</taxon>
        <taxon>Pentapetalae</taxon>
        <taxon>rosids</taxon>
        <taxon>fabids</taxon>
        <taxon>Fabales</taxon>
        <taxon>Fabaceae</taxon>
        <taxon>Papilionoideae</taxon>
        <taxon>50 kb inversion clade</taxon>
        <taxon>NPAAA clade</taxon>
        <taxon>indigoferoid/millettioid clade</taxon>
        <taxon>Phaseoleae</taxon>
        <taxon>Phaseolus</taxon>
    </lineage>
</organism>
<evidence type="ECO:0000259" key="9">
    <source>
        <dbReference type="Pfam" id="PF23247"/>
    </source>
</evidence>
<evidence type="ECO:0000256" key="5">
    <source>
        <dbReference type="ARBA" id="ARBA00022821"/>
    </source>
</evidence>
<dbReference type="GO" id="GO:0043531">
    <property type="term" value="F:ADP binding"/>
    <property type="evidence" value="ECO:0007669"/>
    <property type="project" value="InterPro"/>
</dbReference>
<reference evidence="11" key="1">
    <citation type="journal article" date="2014" name="Nat. Genet.">
        <title>A reference genome for common bean and genome-wide analysis of dual domestications.</title>
        <authorList>
            <person name="Schmutz J."/>
            <person name="McClean P.E."/>
            <person name="Mamidi S."/>
            <person name="Wu G.A."/>
            <person name="Cannon S.B."/>
            <person name="Grimwood J."/>
            <person name="Jenkins J."/>
            <person name="Shu S."/>
            <person name="Song Q."/>
            <person name="Chavarro C."/>
            <person name="Torres-Torres M."/>
            <person name="Geffroy V."/>
            <person name="Moghaddam S.M."/>
            <person name="Gao D."/>
            <person name="Abernathy B."/>
            <person name="Barry K."/>
            <person name="Blair M."/>
            <person name="Brick M.A."/>
            <person name="Chovatia M."/>
            <person name="Gepts P."/>
            <person name="Goodstein D.M."/>
            <person name="Gonzales M."/>
            <person name="Hellsten U."/>
            <person name="Hyten D.L."/>
            <person name="Jia G."/>
            <person name="Kelly J.D."/>
            <person name="Kudrna D."/>
            <person name="Lee R."/>
            <person name="Richard M.M."/>
            <person name="Miklas P.N."/>
            <person name="Osorno J.M."/>
            <person name="Rodrigues J."/>
            <person name="Thareau V."/>
            <person name="Urrea C.A."/>
            <person name="Wang M."/>
            <person name="Yu Y."/>
            <person name="Zhang M."/>
            <person name="Wing R.A."/>
            <person name="Cregan P.B."/>
            <person name="Rokhsar D.S."/>
            <person name="Jackson S.A."/>
        </authorList>
    </citation>
    <scope>NUCLEOTIDE SEQUENCE [LARGE SCALE GENOMIC DNA]</scope>
    <source>
        <strain evidence="11">cv. G19833</strain>
    </source>
</reference>
<dbReference type="InterPro" id="IPR032675">
    <property type="entry name" value="LRR_dom_sf"/>
</dbReference>
<dbReference type="SUPFAM" id="SSF52540">
    <property type="entry name" value="P-loop containing nucleoside triphosphate hydrolases"/>
    <property type="match status" value="1"/>
</dbReference>
<keyword evidence="2" id="KW-0433">Leucine-rich repeat</keyword>
<sequence length="1291" mass="146199">MEDFFLSIATKIVEYAVFPILDHAKYLCCLHNFASNLPNVKEQLELTRESVNERIREATNKTEKVESVVEKWLKDVEKVLNEVQLLEERISNVNKSYLRRQCQYSLAKEIARKTTKMIQLDRNSKFESFSMITELPGMEYYSSNDFTMFKSTKASYNKLLEALKNKSVFMIGLVGLGGSGKTTLAKEVGKKAEEMKLFEKVVMATVSQPPNIISIQDQIADQLSLKINEVSDIGRAKRLSKRLREGTTLLILDDVWEKLNFEALGIPFDESCKTCCVLLTTRNREICNLMRCQSIIKLDLLTDNEAWTLFSKYANVTDVSSEPLNGVAKKIINECKGLPIAIVTVASTLKGRTIEDFELALSRLENSKPLDIPKGLISPYVCLELSYNNLTNQLAQSLLLLCSMFPEDYEIDLEDLFRFVRGFHTVGTFATMENARREMHEAIDILKSCFLLMQARTKENVKMHDLVRDVALWIASKSGQAIFTGTEVDPSVLADDEIMKDKQAIALWPNVTGNDFLDYRINCSTLEILLLYSKGRIKVSDTAPKSWENVKTLAIKSLNRQSKVLSLPESLKSAKNLRTLSLRKHDLGDISFVEGLQALEILDLRDSKFEKIPVGIVELKKLKILDLYRCTIKERNVEPYKVVGKCLQLEELYLYLINLVDYFPHDVSFSKLQRYVITNTNYMDVFDNTTIMKKYAKSRSLLIDKFDVAAQNFVSLPIKDLFLRAEFLHLEDLKGNFKNIIPSMDPQGMNHLTALRLKNCKKIECLVDSTMNTSNSVFSKLVYLSLESLCSLQEVFCDPSSRCFLENLGKLLIQNCSKLKKCPLLTSLFVPSSVQSLVLLEELTISSCSALRHITEEVEESNNVLSSPQSPSSLTLQKLRILRIEKCNNLEYIFSMCLAVRLVSLEIVNIYENRGLKYVFGSEKERNIAVYPSFQQTDTKVFSNLDTLYLTHLPNVIDIWPEYYRSHLPNVKRLACVGCPKLLDSSIFEMVTASNLQQNSTSMLCLCDLRVKGIFQFQMGEEGGSGELLPLNLDITYLELGNLPELNFIWKGPTGFLSLQNLAIVSIYECPKLKTIFAITVATSLPILKELYIQKCDELEQIFDLGDAQQLQTQQLCFPKLVYIVVEGCNKLKYLFYNLSASHFTSLEFLRIEECSQLHKVFGFQQEADDGGEEETGKKGEQVLLQILTYIELKNLPNFEQIHYGFKLKEDVENIIEECPKYSPSLYLHPVNVDQHSFGGFVLLENLEHERGDGNGTVVEEGGPDGGGEGDLLAAIGGVGLEFGVGCGGWD</sequence>
<dbReference type="SUPFAM" id="SSF52047">
    <property type="entry name" value="RNI-like"/>
    <property type="match status" value="1"/>
</dbReference>
<dbReference type="OMA" id="VEHHGIM"/>
<dbReference type="GO" id="GO:0005524">
    <property type="term" value="F:ATP binding"/>
    <property type="evidence" value="ECO:0007669"/>
    <property type="project" value="UniProtKB-KW"/>
</dbReference>
<dbReference type="OrthoDB" id="971758at2759"/>
<name>V7BAZ6_PHAVU</name>
<dbReference type="eggNOG" id="KOG4658">
    <property type="taxonomic scope" value="Eukaryota"/>
</dbReference>
<evidence type="ECO:0000256" key="6">
    <source>
        <dbReference type="ARBA" id="ARBA00022840"/>
    </source>
</evidence>
<keyword evidence="5" id="KW-0611">Plant defense</keyword>
<dbReference type="Gene3D" id="1.10.8.430">
    <property type="entry name" value="Helical domain of apoptotic protease-activating factors"/>
    <property type="match status" value="1"/>
</dbReference>
<dbReference type="Gene3D" id="3.40.50.300">
    <property type="entry name" value="P-loop containing nucleotide triphosphate hydrolases"/>
    <property type="match status" value="1"/>
</dbReference>
<dbReference type="InterPro" id="IPR036388">
    <property type="entry name" value="WH-like_DNA-bd_sf"/>
</dbReference>
<dbReference type="InterPro" id="IPR027417">
    <property type="entry name" value="P-loop_NTPase"/>
</dbReference>
<evidence type="ECO:0000313" key="10">
    <source>
        <dbReference type="EMBL" id="ESW14033.1"/>
    </source>
</evidence>
<dbReference type="FunFam" id="3.40.50.300:FF:001091">
    <property type="entry name" value="Probable disease resistance protein At1g61300"/>
    <property type="match status" value="1"/>
</dbReference>
<feature type="coiled-coil region" evidence="7">
    <location>
        <begin position="41"/>
        <end position="96"/>
    </location>
</feature>
<gene>
    <name evidence="10" type="ORF">PHAVU_008G247200g</name>
</gene>
<feature type="domain" description="Disease resistance protein At4g27190-like leucine-rich repeats" evidence="9">
    <location>
        <begin position="1109"/>
        <end position="1202"/>
    </location>
</feature>
<feature type="domain" description="NB-ARC" evidence="8">
    <location>
        <begin position="154"/>
        <end position="316"/>
    </location>
</feature>
<keyword evidence="3" id="KW-0677">Repeat</keyword>
<dbReference type="InterPro" id="IPR042197">
    <property type="entry name" value="Apaf_helical"/>
</dbReference>
<dbReference type="Gene3D" id="3.80.10.10">
    <property type="entry name" value="Ribonuclease Inhibitor"/>
    <property type="match status" value="3"/>
</dbReference>
<dbReference type="STRING" id="3885.V7BAZ6"/>
<dbReference type="InterPro" id="IPR057135">
    <property type="entry name" value="At4g27190-like_LRR"/>
</dbReference>
<comment type="similarity">
    <text evidence="1">Belongs to the disease resistance NB-LRR family.</text>
</comment>
<dbReference type="Pfam" id="PF00931">
    <property type="entry name" value="NB-ARC"/>
    <property type="match status" value="1"/>
</dbReference>
<dbReference type="InterPro" id="IPR050905">
    <property type="entry name" value="Plant_NBS-LRR"/>
</dbReference>
<protein>
    <submittedName>
        <fullName evidence="10">Uncharacterized protein</fullName>
    </submittedName>
</protein>
<dbReference type="InterPro" id="IPR002182">
    <property type="entry name" value="NB-ARC"/>
</dbReference>
<dbReference type="Gene3D" id="1.10.10.10">
    <property type="entry name" value="Winged helix-like DNA-binding domain superfamily/Winged helix DNA-binding domain"/>
    <property type="match status" value="1"/>
</dbReference>
<dbReference type="PANTHER" id="PTHR33463">
    <property type="entry name" value="NB-ARC DOMAIN-CONTAINING PROTEIN-RELATED"/>
    <property type="match status" value="1"/>
</dbReference>
<evidence type="ECO:0000256" key="7">
    <source>
        <dbReference type="SAM" id="Coils"/>
    </source>
</evidence>
<proteinExistence type="inferred from homology"/>
<evidence type="ECO:0000259" key="8">
    <source>
        <dbReference type="Pfam" id="PF00931"/>
    </source>
</evidence>
<keyword evidence="4" id="KW-0547">Nucleotide-binding</keyword>